<evidence type="ECO:0000313" key="2">
    <source>
        <dbReference type="EMBL" id="MPN02966.1"/>
    </source>
</evidence>
<comment type="caution">
    <text evidence="2">The sequence shown here is derived from an EMBL/GenBank/DDBJ whole genome shotgun (WGS) entry which is preliminary data.</text>
</comment>
<dbReference type="PANTHER" id="PTHR21139">
    <property type="entry name" value="TRIOSEPHOSPHATE ISOMERASE"/>
    <property type="match status" value="1"/>
</dbReference>
<dbReference type="GO" id="GO:0005829">
    <property type="term" value="C:cytosol"/>
    <property type="evidence" value="ECO:0007669"/>
    <property type="project" value="TreeGrafter"/>
</dbReference>
<dbReference type="GO" id="GO:0046166">
    <property type="term" value="P:glyceraldehyde-3-phosphate biosynthetic process"/>
    <property type="evidence" value="ECO:0007669"/>
    <property type="project" value="TreeGrafter"/>
</dbReference>
<accession>A0A645ENE5</accession>
<dbReference type="InterPro" id="IPR013785">
    <property type="entry name" value="Aldolase_TIM"/>
</dbReference>
<organism evidence="2">
    <name type="scientific">bioreactor metagenome</name>
    <dbReference type="NCBI Taxonomy" id="1076179"/>
    <lineage>
        <taxon>unclassified sequences</taxon>
        <taxon>metagenomes</taxon>
        <taxon>ecological metagenomes</taxon>
    </lineage>
</organism>
<name>A0A645ENE5_9ZZZZ</name>
<dbReference type="CDD" id="cd00311">
    <property type="entry name" value="TIM"/>
    <property type="match status" value="1"/>
</dbReference>
<dbReference type="AlphaFoldDB" id="A0A645ENE5"/>
<evidence type="ECO:0000256" key="1">
    <source>
        <dbReference type="ARBA" id="ARBA00023235"/>
    </source>
</evidence>
<protein>
    <submittedName>
        <fullName evidence="2">Triosephosphate isomerase</fullName>
        <ecNumber evidence="2">5.3.1.1</ecNumber>
    </submittedName>
</protein>
<dbReference type="GO" id="GO:0006094">
    <property type="term" value="P:gluconeogenesis"/>
    <property type="evidence" value="ECO:0007669"/>
    <property type="project" value="TreeGrafter"/>
</dbReference>
<dbReference type="GO" id="GO:0006096">
    <property type="term" value="P:glycolytic process"/>
    <property type="evidence" value="ECO:0007669"/>
    <property type="project" value="TreeGrafter"/>
</dbReference>
<dbReference type="SUPFAM" id="SSF51351">
    <property type="entry name" value="Triosephosphate isomerase (TIM)"/>
    <property type="match status" value="1"/>
</dbReference>
<gene>
    <name evidence="2" type="primary">tpiA_30</name>
    <name evidence="2" type="ORF">SDC9_150187</name>
</gene>
<keyword evidence="1 2" id="KW-0413">Isomerase</keyword>
<sequence>MLRDVGIDYCIIGHSERRQYYHETDALLEKKIHLLHSHQIKPVLCCGEMLPEREAGKQYEIVENQLTGSLKNISAEIMKTITIAYEPVWAIGTGVTATPAQAQEMHAFIRKLIEKLFGPEIASSLRILYGGSVTPDNSAELFSMPDIDGGLVGGASLKADSFLKIISSCQ</sequence>
<dbReference type="GO" id="GO:0019563">
    <property type="term" value="P:glycerol catabolic process"/>
    <property type="evidence" value="ECO:0007669"/>
    <property type="project" value="TreeGrafter"/>
</dbReference>
<dbReference type="InterPro" id="IPR020861">
    <property type="entry name" value="Triosephosphate_isomerase_AS"/>
</dbReference>
<dbReference type="EMBL" id="VSSQ01048915">
    <property type="protein sequence ID" value="MPN02966.1"/>
    <property type="molecule type" value="Genomic_DNA"/>
</dbReference>
<reference evidence="2" key="1">
    <citation type="submission" date="2019-08" db="EMBL/GenBank/DDBJ databases">
        <authorList>
            <person name="Kucharzyk K."/>
            <person name="Murdoch R.W."/>
            <person name="Higgins S."/>
            <person name="Loffler F."/>
        </authorList>
    </citation>
    <scope>NUCLEOTIDE SEQUENCE</scope>
</reference>
<dbReference type="Pfam" id="PF00121">
    <property type="entry name" value="TIM"/>
    <property type="match status" value="1"/>
</dbReference>
<proteinExistence type="predicted"/>
<dbReference type="InterPro" id="IPR000652">
    <property type="entry name" value="Triosephosphate_isomerase"/>
</dbReference>
<dbReference type="EC" id="5.3.1.1" evidence="2"/>
<dbReference type="PROSITE" id="PS00171">
    <property type="entry name" value="TIM_1"/>
    <property type="match status" value="1"/>
</dbReference>
<dbReference type="PANTHER" id="PTHR21139:SF42">
    <property type="entry name" value="TRIOSEPHOSPHATE ISOMERASE"/>
    <property type="match status" value="1"/>
</dbReference>
<dbReference type="InterPro" id="IPR035990">
    <property type="entry name" value="TIM_sf"/>
</dbReference>
<dbReference type="Gene3D" id="3.20.20.70">
    <property type="entry name" value="Aldolase class I"/>
    <property type="match status" value="1"/>
</dbReference>
<dbReference type="PROSITE" id="PS51440">
    <property type="entry name" value="TIM_2"/>
    <property type="match status" value="1"/>
</dbReference>
<dbReference type="GO" id="GO:0004807">
    <property type="term" value="F:triose-phosphate isomerase activity"/>
    <property type="evidence" value="ECO:0007669"/>
    <property type="project" value="UniProtKB-EC"/>
</dbReference>
<dbReference type="NCBIfam" id="TIGR00419">
    <property type="entry name" value="tim"/>
    <property type="match status" value="1"/>
</dbReference>